<evidence type="ECO:0000313" key="2">
    <source>
        <dbReference type="EMBL" id="GGN78818.1"/>
    </source>
</evidence>
<name>A0A918D7S3_9ACTN</name>
<evidence type="ECO:0000313" key="3">
    <source>
        <dbReference type="Proteomes" id="UP000600365"/>
    </source>
</evidence>
<keyword evidence="1" id="KW-0472">Membrane</keyword>
<protein>
    <submittedName>
        <fullName evidence="2">Uncharacterized protein</fullName>
    </submittedName>
</protein>
<comment type="caution">
    <text evidence="2">The sequence shown here is derived from an EMBL/GenBank/DDBJ whole genome shotgun (WGS) entry which is preliminary data.</text>
</comment>
<accession>A0A918D7S3</accession>
<evidence type="ECO:0000256" key="1">
    <source>
        <dbReference type="SAM" id="Phobius"/>
    </source>
</evidence>
<gene>
    <name evidence="2" type="ORF">GCM10011579_062380</name>
</gene>
<feature type="transmembrane region" description="Helical" evidence="1">
    <location>
        <begin position="12"/>
        <end position="29"/>
    </location>
</feature>
<keyword evidence="1" id="KW-1133">Transmembrane helix</keyword>
<reference evidence="2 3" key="1">
    <citation type="journal article" date="2014" name="Int. J. Syst. Evol. Microbiol.">
        <title>Complete genome sequence of Corynebacterium casei LMG S-19264T (=DSM 44701T), isolated from a smear-ripened cheese.</title>
        <authorList>
            <consortium name="US DOE Joint Genome Institute (JGI-PGF)"/>
            <person name="Walter F."/>
            <person name="Albersmeier A."/>
            <person name="Kalinowski J."/>
            <person name="Ruckert C."/>
        </authorList>
    </citation>
    <scope>NUCLEOTIDE SEQUENCE [LARGE SCALE GENOMIC DNA]</scope>
    <source>
        <strain evidence="2 3">CGMCC 4.7111</strain>
    </source>
</reference>
<organism evidence="2 3">
    <name type="scientific">Streptomyces albiflavescens</name>
    <dbReference type="NCBI Taxonomy" id="1623582"/>
    <lineage>
        <taxon>Bacteria</taxon>
        <taxon>Bacillati</taxon>
        <taxon>Actinomycetota</taxon>
        <taxon>Actinomycetes</taxon>
        <taxon>Kitasatosporales</taxon>
        <taxon>Streptomycetaceae</taxon>
        <taxon>Streptomyces</taxon>
    </lineage>
</organism>
<proteinExistence type="predicted"/>
<sequence length="180" mass="19345">MDPRHLRLGRRRIWLGNAACFLVLGPIGWVLGGWIPVVLLSAVLVAAASVAHWRAPSWLAPAIAKGQREGRRDVATFCVVIAVSGYAQPLTLPSGSPRDLAALRLEAYRTAADDDLSEELRHLAADALAAADQAYGEDTPAGWRAARASAERLAHAAQEGNPYVRQLLIQWVEQNPAGEG</sequence>
<dbReference type="EMBL" id="BMMM01000013">
    <property type="protein sequence ID" value="GGN78818.1"/>
    <property type="molecule type" value="Genomic_DNA"/>
</dbReference>
<keyword evidence="3" id="KW-1185">Reference proteome</keyword>
<dbReference type="Proteomes" id="UP000600365">
    <property type="component" value="Unassembled WGS sequence"/>
</dbReference>
<dbReference type="RefSeq" id="WP_189189439.1">
    <property type="nucleotide sequence ID" value="NZ_BMMM01000013.1"/>
</dbReference>
<dbReference type="AlphaFoldDB" id="A0A918D7S3"/>
<keyword evidence="1" id="KW-0812">Transmembrane</keyword>